<sequence>MLKSITLFGNFGALPLLKNSGDINNNKKKVIISFDAEFSINGAFADPEHKQPCADAIFAPNPDGTEGLTDILTILSAHQVKATFFAEVLNSYYFGNSKMLKYVQQMIECNQDIQLHTHPCWLIFKEKNWQDKVSSRLVCDDFDGTCKKDIVKVLSECLDIFKQWDVPRPVAYRAGNLHPKLALYDALDELGFTVSSSVDLPIYIPKEPQLRTCNKAIDVHNITEFPVTSFKSMGIREKALTITGCSFMEMKKVLTESLKKDTSPIVILSHVHEFIKKQPISGKVVKNKVNLNRLNQLCQFINQDSRFQFTTFAQLACQAHKNKTQEKAAKKSNCTLSTPVVHGLWTLTQNKVNDYF</sequence>
<dbReference type="KEGG" id="lsd:EMK97_11805"/>
<evidence type="ECO:0000313" key="1">
    <source>
        <dbReference type="EMBL" id="QBG36350.1"/>
    </source>
</evidence>
<dbReference type="AlphaFoldDB" id="A0A4V0ZG78"/>
<name>A0A4V0ZG78_9GAMM</name>
<dbReference type="OrthoDB" id="8597776at2"/>
<dbReference type="GO" id="GO:0005975">
    <property type="term" value="P:carbohydrate metabolic process"/>
    <property type="evidence" value="ECO:0007669"/>
    <property type="project" value="InterPro"/>
</dbReference>
<dbReference type="EMBL" id="CP034759">
    <property type="protein sequence ID" value="QBG36350.1"/>
    <property type="molecule type" value="Genomic_DNA"/>
</dbReference>
<dbReference type="SUPFAM" id="SSF88713">
    <property type="entry name" value="Glycoside hydrolase/deacetylase"/>
    <property type="match status" value="1"/>
</dbReference>
<reference evidence="1 2" key="1">
    <citation type="submission" date="2018-12" db="EMBL/GenBank/DDBJ databases">
        <title>Complete genome of Litorilituus sediminis.</title>
        <authorList>
            <person name="Liu A."/>
            <person name="Rong J."/>
        </authorList>
    </citation>
    <scope>NUCLEOTIDE SEQUENCE [LARGE SCALE GENOMIC DNA]</scope>
    <source>
        <strain evidence="1 2">JCM 17549</strain>
    </source>
</reference>
<accession>A0A4V0ZG78</accession>
<proteinExistence type="predicted"/>
<gene>
    <name evidence="1" type="ORF">EMK97_11805</name>
</gene>
<keyword evidence="2" id="KW-1185">Reference proteome</keyword>
<dbReference type="InterPro" id="IPR011330">
    <property type="entry name" value="Glyco_hydro/deAcase_b/a-brl"/>
</dbReference>
<organism evidence="1 2">
    <name type="scientific">Litorilituus sediminis</name>
    <dbReference type="NCBI Taxonomy" id="718192"/>
    <lineage>
        <taxon>Bacteria</taxon>
        <taxon>Pseudomonadati</taxon>
        <taxon>Pseudomonadota</taxon>
        <taxon>Gammaproteobacteria</taxon>
        <taxon>Alteromonadales</taxon>
        <taxon>Colwelliaceae</taxon>
        <taxon>Litorilituus</taxon>
    </lineage>
</organism>
<evidence type="ECO:0000313" key="2">
    <source>
        <dbReference type="Proteomes" id="UP000290244"/>
    </source>
</evidence>
<dbReference type="Proteomes" id="UP000290244">
    <property type="component" value="Chromosome"/>
</dbReference>
<protein>
    <submittedName>
        <fullName evidence="1">Uncharacterized protein</fullName>
    </submittedName>
</protein>
<dbReference type="Gene3D" id="3.20.20.370">
    <property type="entry name" value="Glycoside hydrolase/deacetylase"/>
    <property type="match status" value="1"/>
</dbReference>